<name>A0ACD5VXS7_AVESA</name>
<dbReference type="Proteomes" id="UP001732700">
    <property type="component" value="Chromosome 3D"/>
</dbReference>
<proteinExistence type="predicted"/>
<accession>A0ACD5VXS7</accession>
<organism evidence="1 2">
    <name type="scientific">Avena sativa</name>
    <name type="common">Oat</name>
    <dbReference type="NCBI Taxonomy" id="4498"/>
    <lineage>
        <taxon>Eukaryota</taxon>
        <taxon>Viridiplantae</taxon>
        <taxon>Streptophyta</taxon>
        <taxon>Embryophyta</taxon>
        <taxon>Tracheophyta</taxon>
        <taxon>Spermatophyta</taxon>
        <taxon>Magnoliopsida</taxon>
        <taxon>Liliopsida</taxon>
        <taxon>Poales</taxon>
        <taxon>Poaceae</taxon>
        <taxon>BOP clade</taxon>
        <taxon>Pooideae</taxon>
        <taxon>Poodae</taxon>
        <taxon>Poeae</taxon>
        <taxon>Poeae Chloroplast Group 1 (Aveneae type)</taxon>
        <taxon>Aveninae</taxon>
        <taxon>Avena</taxon>
    </lineage>
</organism>
<evidence type="ECO:0000313" key="1">
    <source>
        <dbReference type="EnsemblPlants" id="AVESA.00010b.r2.3DG0524470.1.CDS"/>
    </source>
</evidence>
<dbReference type="EnsemblPlants" id="AVESA.00010b.r2.3DG0524470.1">
    <property type="protein sequence ID" value="AVESA.00010b.r2.3DG0524470.1.CDS"/>
    <property type="gene ID" value="AVESA.00010b.r2.3DG0524470"/>
</dbReference>
<reference evidence="1" key="1">
    <citation type="submission" date="2021-05" db="EMBL/GenBank/DDBJ databases">
        <authorList>
            <person name="Scholz U."/>
            <person name="Mascher M."/>
            <person name="Fiebig A."/>
        </authorList>
    </citation>
    <scope>NUCLEOTIDE SEQUENCE [LARGE SCALE GENOMIC DNA]</scope>
</reference>
<evidence type="ECO:0000313" key="2">
    <source>
        <dbReference type="Proteomes" id="UP001732700"/>
    </source>
</evidence>
<protein>
    <submittedName>
        <fullName evidence="1">Uncharacterized protein</fullName>
    </submittedName>
</protein>
<sequence>MVQHTWAVKERRNELVQGPVVQGGQVSLYEDARRAATNQCRQVACQPEKTRSRALAKPEPCQSKGPEKIAKLVLQVEPVVVPGQVEEPVLLEEVDTLKKALATKDLEKSSLKLRESTVTSERTKKLPERTLPRPRRLSLENASCGKGGIPGRAPKSPISVMKFNRDHMTTHDKECSIDGFSHTKHHRSVIQPVRQETEKLVPTDDVVTFYQLPPDAHNQYKQSGLDTPQRTPCSSRYMSGEVSQTDDSSDAKLDKITTSNVVKKGSHLRRSIQSSIGKLIHGSEKRNTPHSAQATPAKITSSINYDGPSPIATNSMLRRRQSSTGLPPPSRRSSLGGKSDSTGSNDKRAKTPPPVNSAAKVKRWL</sequence>
<keyword evidence="2" id="KW-1185">Reference proteome</keyword>
<reference evidence="1" key="2">
    <citation type="submission" date="2025-09" db="UniProtKB">
        <authorList>
            <consortium name="EnsemblPlants"/>
        </authorList>
    </citation>
    <scope>IDENTIFICATION</scope>
</reference>